<dbReference type="CDD" id="cd03225">
    <property type="entry name" value="ABC_cobalt_CbiO_domain1"/>
    <property type="match status" value="1"/>
</dbReference>
<evidence type="ECO:0000256" key="10">
    <source>
        <dbReference type="ARBA" id="ARBA00025157"/>
    </source>
</evidence>
<feature type="domain" description="ABC transporter" evidence="11">
    <location>
        <begin position="2"/>
        <end position="241"/>
    </location>
</feature>
<dbReference type="EC" id="3.6.3.-" evidence="12"/>
<evidence type="ECO:0000256" key="7">
    <source>
        <dbReference type="ARBA" id="ARBA00022840"/>
    </source>
</evidence>
<organism evidence="12 14">
    <name type="scientific">Treponema phagedenis</name>
    <dbReference type="NCBI Taxonomy" id="162"/>
    <lineage>
        <taxon>Bacteria</taxon>
        <taxon>Pseudomonadati</taxon>
        <taxon>Spirochaetota</taxon>
        <taxon>Spirochaetia</taxon>
        <taxon>Spirochaetales</taxon>
        <taxon>Treponemataceae</taxon>
        <taxon>Treponema</taxon>
    </lineage>
</organism>
<dbReference type="EMBL" id="CP042817">
    <property type="protein sequence ID" value="QEJ99519.1"/>
    <property type="molecule type" value="Genomic_DNA"/>
</dbReference>
<keyword evidence="5" id="KW-0677">Repeat</keyword>
<reference evidence="14" key="1">
    <citation type="submission" date="2015-01" db="EMBL/GenBank/DDBJ databases">
        <authorList>
            <person name="Manzoor Shahid"/>
            <person name="Zubair Saima"/>
        </authorList>
    </citation>
    <scope>NUCLEOTIDE SEQUENCE [LARGE SCALE GENOMIC DNA]</scope>
    <source>
        <strain evidence="14">V1</strain>
    </source>
</reference>
<protein>
    <submittedName>
        <fullName evidence="13">Energy-coupling factor ABC transporter ATP-binding protein</fullName>
    </submittedName>
    <submittedName>
        <fullName evidence="12">Putative ABC transporter ATP-binding protein TDE_0282</fullName>
        <ecNumber evidence="12">3.6.3.-</ecNumber>
    </submittedName>
</protein>
<evidence type="ECO:0000256" key="1">
    <source>
        <dbReference type="ARBA" id="ARBA00004202"/>
    </source>
</evidence>
<evidence type="ECO:0000313" key="12">
    <source>
        <dbReference type="EMBL" id="CEM61481.1"/>
    </source>
</evidence>
<dbReference type="Proteomes" id="UP000042527">
    <property type="component" value="Unassembled WGS sequence"/>
</dbReference>
<dbReference type="InterPro" id="IPR027417">
    <property type="entry name" value="P-loop_NTPase"/>
</dbReference>
<evidence type="ECO:0000256" key="6">
    <source>
        <dbReference type="ARBA" id="ARBA00022741"/>
    </source>
</evidence>
<keyword evidence="7 12" id="KW-0067">ATP-binding</keyword>
<dbReference type="PANTHER" id="PTHR43553:SF23">
    <property type="entry name" value="ABC TRANSPORTER ATP-BINDING COMPONENT"/>
    <property type="match status" value="1"/>
</dbReference>
<evidence type="ECO:0000256" key="9">
    <source>
        <dbReference type="ARBA" id="ARBA00023136"/>
    </source>
</evidence>
<dbReference type="AlphaFoldDB" id="A0A0B7GXZ1"/>
<dbReference type="CDD" id="cd03226">
    <property type="entry name" value="ABC_cobalt_CbiO_domain2"/>
    <property type="match status" value="1"/>
</dbReference>
<evidence type="ECO:0000259" key="11">
    <source>
        <dbReference type="PROSITE" id="PS50893"/>
    </source>
</evidence>
<dbReference type="Gene3D" id="3.40.50.300">
    <property type="entry name" value="P-loop containing nucleotide triphosphate hydrolases"/>
    <property type="match status" value="2"/>
</dbReference>
<comment type="subcellular location">
    <subcellularLocation>
        <location evidence="1">Cell membrane</location>
        <topology evidence="1">Peripheral membrane protein</topology>
    </subcellularLocation>
</comment>
<dbReference type="SMART" id="SM00382">
    <property type="entry name" value="AAA"/>
    <property type="match status" value="2"/>
</dbReference>
<dbReference type="GO" id="GO:0043190">
    <property type="term" value="C:ATP-binding cassette (ABC) transporter complex"/>
    <property type="evidence" value="ECO:0007669"/>
    <property type="project" value="TreeGrafter"/>
</dbReference>
<evidence type="ECO:0000313" key="14">
    <source>
        <dbReference type="Proteomes" id="UP000042527"/>
    </source>
</evidence>
<evidence type="ECO:0000256" key="2">
    <source>
        <dbReference type="ARBA" id="ARBA00005417"/>
    </source>
</evidence>
<sequence>MMRIQNAFYRYTKNGGYGIRNVNLQIEQGECVLVCGESGCGKTSLMRMANGLIPHFYEGVFEGDVFLSGKNTRDMQMDTIARIAASVFQNPRNQFFNLDTTDEIAFACENIGVPPEEIRERILQTVSALGIAHLLHKNIFGLSGGEKQLIAIASAYALNPEIFVFDEPSANLDATSCKELSRLLQKIKTEGKTILIAKHRIHYLSGIYDRIVYMKDGTIENEWTAESFKNISDEKRIRLGLRSLSYERLSPAAPLCACKEPELHISNLCASYLRGKQVLEGLSFSASAGEVIGIVGKNGQGKTTLACVLCGLHKEDCGSITLYGRKISYPKRAELFYLVMQEPGYQLFTDSVEKELGLSLHKKNAPAESAVHEIMQNLNLVPYKERHPMSLSGGQKQRVAIASALIRNAKILIFDEPTSRLDYTNMQRIAQLITRLREAGKIIFIITHDYEFFLSACTRALIIDGGKIRKDISLTAGSQAEIQNNVF</sequence>
<reference evidence="13 15" key="3">
    <citation type="submission" date="2019-08" db="EMBL/GenBank/DDBJ databases">
        <authorList>
            <person name="Kuhnert P."/>
        </authorList>
    </citation>
    <scope>NUCLEOTIDE SEQUENCE [LARGE SCALE GENOMIC DNA]</scope>
    <source>
        <strain evidence="13 15">B36.5</strain>
    </source>
</reference>
<keyword evidence="12" id="KW-0378">Hydrolase</keyword>
<evidence type="ECO:0000256" key="3">
    <source>
        <dbReference type="ARBA" id="ARBA00022448"/>
    </source>
</evidence>
<dbReference type="SUPFAM" id="SSF52540">
    <property type="entry name" value="P-loop containing nucleoside triphosphate hydrolases"/>
    <property type="match status" value="2"/>
</dbReference>
<feature type="domain" description="ABC transporter" evidence="11">
    <location>
        <begin position="263"/>
        <end position="482"/>
    </location>
</feature>
<evidence type="ECO:0000256" key="8">
    <source>
        <dbReference type="ARBA" id="ARBA00022967"/>
    </source>
</evidence>
<gene>
    <name evidence="13" type="ORF">FUT82_16985</name>
    <name evidence="12" type="ORF">TPHV1_20018</name>
</gene>
<keyword evidence="8" id="KW-1278">Translocase</keyword>
<dbReference type="EMBL" id="CDNC01000012">
    <property type="protein sequence ID" value="CEM61481.1"/>
    <property type="molecule type" value="Genomic_DNA"/>
</dbReference>
<dbReference type="PANTHER" id="PTHR43553">
    <property type="entry name" value="HEAVY METAL TRANSPORTER"/>
    <property type="match status" value="1"/>
</dbReference>
<accession>A0A0B7GXZ1</accession>
<dbReference type="PROSITE" id="PS50893">
    <property type="entry name" value="ABC_TRANSPORTER_2"/>
    <property type="match status" value="2"/>
</dbReference>
<proteinExistence type="inferred from homology"/>
<keyword evidence="6" id="KW-0547">Nucleotide-binding</keyword>
<reference evidence="12" key="2">
    <citation type="submission" date="2015-01" db="EMBL/GenBank/DDBJ databases">
        <authorList>
            <person name="Xiang T."/>
            <person name="Song Y."/>
            <person name="Huang L."/>
            <person name="Wang B."/>
            <person name="Wu P."/>
        </authorList>
    </citation>
    <scope>NUCLEOTIDE SEQUENCE [LARGE SCALE GENOMIC DNA]</scope>
    <source>
        <strain evidence="12">V1</strain>
    </source>
</reference>
<keyword evidence="3" id="KW-0813">Transport</keyword>
<comment type="similarity">
    <text evidence="2">Belongs to the ABC transporter superfamily.</text>
</comment>
<evidence type="ECO:0000313" key="13">
    <source>
        <dbReference type="EMBL" id="QEJ99519.1"/>
    </source>
</evidence>
<dbReference type="GO" id="GO:0005524">
    <property type="term" value="F:ATP binding"/>
    <property type="evidence" value="ECO:0007669"/>
    <property type="project" value="UniProtKB-KW"/>
</dbReference>
<comment type="function">
    <text evidence="10">Probably part of an ABC transporter complex. Responsible for energy coupling to the transport system.</text>
</comment>
<dbReference type="InterPro" id="IPR003439">
    <property type="entry name" value="ABC_transporter-like_ATP-bd"/>
</dbReference>
<dbReference type="InterPro" id="IPR050095">
    <property type="entry name" value="ECF_ABC_transporter_ATP-bd"/>
</dbReference>
<name>A0A0B7GXZ1_TREPH</name>
<evidence type="ECO:0000313" key="15">
    <source>
        <dbReference type="Proteomes" id="UP000323594"/>
    </source>
</evidence>
<dbReference type="Pfam" id="PF00005">
    <property type="entry name" value="ABC_tran"/>
    <property type="match status" value="2"/>
</dbReference>
<dbReference type="InterPro" id="IPR003593">
    <property type="entry name" value="AAA+_ATPase"/>
</dbReference>
<dbReference type="InterPro" id="IPR017871">
    <property type="entry name" value="ABC_transporter-like_CS"/>
</dbReference>
<dbReference type="PROSITE" id="PS00211">
    <property type="entry name" value="ABC_TRANSPORTER_1"/>
    <property type="match status" value="2"/>
</dbReference>
<dbReference type="GO" id="GO:0042626">
    <property type="term" value="F:ATPase-coupled transmembrane transporter activity"/>
    <property type="evidence" value="ECO:0007669"/>
    <property type="project" value="TreeGrafter"/>
</dbReference>
<keyword evidence="9" id="KW-0472">Membrane</keyword>
<evidence type="ECO:0000256" key="5">
    <source>
        <dbReference type="ARBA" id="ARBA00022737"/>
    </source>
</evidence>
<dbReference type="InterPro" id="IPR015856">
    <property type="entry name" value="ABC_transpr_CbiO/EcfA_su"/>
</dbReference>
<dbReference type="Proteomes" id="UP000323594">
    <property type="component" value="Chromosome"/>
</dbReference>
<keyword evidence="4" id="KW-1003">Cell membrane</keyword>
<dbReference type="GO" id="GO:0016887">
    <property type="term" value="F:ATP hydrolysis activity"/>
    <property type="evidence" value="ECO:0007669"/>
    <property type="project" value="InterPro"/>
</dbReference>
<dbReference type="OrthoDB" id="9805565at2"/>
<evidence type="ECO:0000256" key="4">
    <source>
        <dbReference type="ARBA" id="ARBA00022475"/>
    </source>
</evidence>
<keyword evidence="14" id="KW-1185">Reference proteome</keyword>
<dbReference type="RefSeq" id="WP_044634530.1">
    <property type="nucleotide sequence ID" value="NZ_CDNC01000012.1"/>
</dbReference>